<keyword evidence="2" id="KW-1185">Reference proteome</keyword>
<gene>
    <name evidence="1" type="ORF">EHV15_34625</name>
</gene>
<dbReference type="AlphaFoldDB" id="A0A3P3T9L2"/>
<organism evidence="1 2">
    <name type="scientific">Paenibacillus oralis</name>
    <dbReference type="NCBI Taxonomy" id="2490856"/>
    <lineage>
        <taxon>Bacteria</taxon>
        <taxon>Bacillati</taxon>
        <taxon>Bacillota</taxon>
        <taxon>Bacilli</taxon>
        <taxon>Bacillales</taxon>
        <taxon>Paenibacillaceae</taxon>
        <taxon>Paenibacillus</taxon>
    </lineage>
</organism>
<reference evidence="1 2" key="1">
    <citation type="submission" date="2018-11" db="EMBL/GenBank/DDBJ databases">
        <title>Genome sequencing of Paenibacillus sp. KCOM 3021 (= ChDC PVNT-B20).</title>
        <authorList>
            <person name="Kook J.-K."/>
            <person name="Park S.-N."/>
            <person name="Lim Y.K."/>
        </authorList>
    </citation>
    <scope>NUCLEOTIDE SEQUENCE [LARGE SCALE GENOMIC DNA]</scope>
    <source>
        <strain evidence="1 2">KCOM 3021</strain>
    </source>
</reference>
<name>A0A3P3T9L2_9BACL</name>
<evidence type="ECO:0000313" key="1">
    <source>
        <dbReference type="EMBL" id="RRJ54735.1"/>
    </source>
</evidence>
<comment type="caution">
    <text evidence="1">The sequence shown here is derived from an EMBL/GenBank/DDBJ whole genome shotgun (WGS) entry which is preliminary data.</text>
</comment>
<protein>
    <submittedName>
        <fullName evidence="1">Uncharacterized protein</fullName>
    </submittedName>
</protein>
<dbReference type="Proteomes" id="UP000267017">
    <property type="component" value="Unassembled WGS sequence"/>
</dbReference>
<accession>A0A3P3T9L2</accession>
<dbReference type="EMBL" id="RRCN01000002">
    <property type="protein sequence ID" value="RRJ54735.1"/>
    <property type="molecule type" value="Genomic_DNA"/>
</dbReference>
<sequence>MSRHGDDTFEQEVLDSIHYIIHNFKPEVYDVKEQLDFLHLNILLIAEGKMDEVNHWLLEYADKRNMSPKNMIVDLGNVYHCMLKYNVKLDA</sequence>
<dbReference type="RefSeq" id="WP_128635821.1">
    <property type="nucleotide sequence ID" value="NZ_RRCN01000002.1"/>
</dbReference>
<proteinExistence type="predicted"/>
<dbReference type="OrthoDB" id="9806494at2"/>
<evidence type="ECO:0000313" key="2">
    <source>
        <dbReference type="Proteomes" id="UP000267017"/>
    </source>
</evidence>